<sequence>MLGNNEEESGRSMKNNRNQRLKERLFELLSFSIVAILFIYTNDRMGNDLSIGIITIIIGVAGFIVYLKEWIPNRIVKGIIFSVFLLSIMVFFLGDIWFYRYYSTPITSYMWMQKSNLNGLGESIFSMMEMKDAIFLLVGIPIAESFVKKKYPLKHMALVPAVIFLMIAGLKPVKNIFIDKVDITRRYEANTFLRNWGPIGHHALDTYAYFTDSGRPGMSSQEKKAVSDYFNKKKRKENGHSGSLEGKNLIIIQVESLQAFPLFQTSAGQEVTPFMNELAKGGLYFPHVYPQTVFGNSSDGELIVNTGLFPLKQGATFFRFPYNDFPGLAKELKKSDYQSFAFHGDEEDFWNRQHAYPSIGFDDYLSIEDMSQDEMISMGLGDRSFFDQSYDFLKDKQNPYYAFFVTLTSHVPFSLPKEQITLKPEVGKENSYLTKYFEAIHYTDSAIGDFVKRLKDDGKLKDSVIVIYGDHDGLFLKDKHEVEAYYGSKISDEEWIEKYMPIPVIIYQEDMEGRTIDKVAGQIDILPTLYYLFNIKSSSYFGESMLNGEEGDALILKGDYGSQMKINGEGKVKEFSPEDQKEIDLSDQVIRSDYFKQMKEEKKGEKKEDD</sequence>
<feature type="domain" description="Sulfatase N-terminal" evidence="13">
    <location>
        <begin position="247"/>
        <end position="534"/>
    </location>
</feature>
<keyword evidence="4 8" id="KW-1003">Cell membrane</keyword>
<feature type="binding site" evidence="11">
    <location>
        <position position="471"/>
    </location>
    <ligand>
        <name>Mn(2+)</name>
        <dbReference type="ChEBI" id="CHEBI:29035"/>
    </ligand>
</feature>
<feature type="transmembrane region" description="Helical" evidence="12">
    <location>
        <begin position="155"/>
        <end position="173"/>
    </location>
</feature>
<feature type="transmembrane region" description="Helical" evidence="12">
    <location>
        <begin position="49"/>
        <end position="67"/>
    </location>
</feature>
<evidence type="ECO:0000256" key="8">
    <source>
        <dbReference type="PIRNR" id="PIRNR005091"/>
    </source>
</evidence>
<evidence type="ECO:0000313" key="14">
    <source>
        <dbReference type="EMBL" id="TKH09801.1"/>
    </source>
</evidence>
<keyword evidence="10" id="KW-0464">Manganese</keyword>
<dbReference type="Proteomes" id="UP000309170">
    <property type="component" value="Unassembled WGS sequence"/>
</dbReference>
<dbReference type="SUPFAM" id="SSF53649">
    <property type="entry name" value="Alkaline phosphatase-like"/>
    <property type="match status" value="1"/>
</dbReference>
<protein>
    <submittedName>
        <fullName evidence="14">LTA synthase family protein</fullName>
    </submittedName>
</protein>
<proteinExistence type="inferred from homology"/>
<name>A0A9X8ZG36_9BACI</name>
<comment type="pathway">
    <text evidence="2">Cell wall biogenesis; lipoteichoic acid biosynthesis.</text>
</comment>
<keyword evidence="10" id="KW-0479">Metal-binding</keyword>
<dbReference type="Pfam" id="PF00884">
    <property type="entry name" value="Sulfatase"/>
    <property type="match status" value="1"/>
</dbReference>
<dbReference type="Gene3D" id="3.30.1120.170">
    <property type="match status" value="1"/>
</dbReference>
<accession>A0A9X8ZG36</accession>
<keyword evidence="5 12" id="KW-0812">Transmembrane</keyword>
<dbReference type="PANTHER" id="PTHR47371">
    <property type="entry name" value="LIPOTEICHOIC ACID SYNTHASE"/>
    <property type="match status" value="1"/>
</dbReference>
<dbReference type="EMBL" id="SZNT01000247">
    <property type="protein sequence ID" value="TKH09801.1"/>
    <property type="molecule type" value="Genomic_DNA"/>
</dbReference>
<evidence type="ECO:0000313" key="15">
    <source>
        <dbReference type="Proteomes" id="UP000309170"/>
    </source>
</evidence>
<evidence type="ECO:0000256" key="4">
    <source>
        <dbReference type="ARBA" id="ARBA00022475"/>
    </source>
</evidence>
<feature type="binding site" evidence="11">
    <location>
        <position position="470"/>
    </location>
    <ligand>
        <name>Mn(2+)</name>
        <dbReference type="ChEBI" id="CHEBI:29035"/>
    </ligand>
</feature>
<dbReference type="CDD" id="cd16015">
    <property type="entry name" value="LTA_synthase"/>
    <property type="match status" value="1"/>
</dbReference>
<comment type="subcellular location">
    <subcellularLocation>
        <location evidence="1">Cell membrane</location>
        <topology evidence="1">Multi-pass membrane protein</topology>
    </subcellularLocation>
</comment>
<evidence type="ECO:0000256" key="6">
    <source>
        <dbReference type="ARBA" id="ARBA00022989"/>
    </source>
</evidence>
<dbReference type="InterPro" id="IPR050448">
    <property type="entry name" value="OpgB/LTA_synthase_biosynth"/>
</dbReference>
<evidence type="ECO:0000256" key="9">
    <source>
        <dbReference type="PIRSR" id="PIRSR005091-1"/>
    </source>
</evidence>
<evidence type="ECO:0000259" key="13">
    <source>
        <dbReference type="Pfam" id="PF00884"/>
    </source>
</evidence>
<feature type="transmembrane region" description="Helical" evidence="12">
    <location>
        <begin position="79"/>
        <end position="99"/>
    </location>
</feature>
<comment type="caution">
    <text evidence="14">The sequence shown here is derived from an EMBL/GenBank/DDBJ whole genome shotgun (WGS) entry which is preliminary data.</text>
</comment>
<keyword evidence="7 8" id="KW-0472">Membrane</keyword>
<feature type="binding site" evidence="11">
    <location>
        <position position="255"/>
    </location>
    <ligand>
        <name>Mn(2+)</name>
        <dbReference type="ChEBI" id="CHEBI:29035"/>
    </ligand>
</feature>
<evidence type="ECO:0000256" key="3">
    <source>
        <dbReference type="ARBA" id="ARBA00009983"/>
    </source>
</evidence>
<evidence type="ECO:0000256" key="10">
    <source>
        <dbReference type="PIRSR" id="PIRSR005091-2"/>
    </source>
</evidence>
<dbReference type="InterPro" id="IPR012160">
    <property type="entry name" value="LtaS-like"/>
</dbReference>
<dbReference type="GO" id="GO:0005886">
    <property type="term" value="C:plasma membrane"/>
    <property type="evidence" value="ECO:0007669"/>
    <property type="project" value="UniProtKB-SubCell"/>
</dbReference>
<evidence type="ECO:0000256" key="7">
    <source>
        <dbReference type="ARBA" id="ARBA00023136"/>
    </source>
</evidence>
<evidence type="ECO:0000256" key="12">
    <source>
        <dbReference type="SAM" id="Phobius"/>
    </source>
</evidence>
<dbReference type="PIRSF" id="PIRSF005091">
    <property type="entry name" value="Mmb_sulf_HI1246"/>
    <property type="match status" value="1"/>
</dbReference>
<feature type="binding site" evidence="10">
    <location>
        <position position="410"/>
    </location>
    <ligand>
        <name>substrate</name>
    </ligand>
</feature>
<gene>
    <name evidence="14" type="ORF">FC678_16170</name>
</gene>
<dbReference type="InterPro" id="IPR000917">
    <property type="entry name" value="Sulfatase_N"/>
</dbReference>
<organism evidence="14 15">
    <name type="scientific">Peribacillus simplex</name>
    <dbReference type="NCBI Taxonomy" id="1478"/>
    <lineage>
        <taxon>Bacteria</taxon>
        <taxon>Bacillati</taxon>
        <taxon>Bacillota</taxon>
        <taxon>Bacilli</taxon>
        <taxon>Bacillales</taxon>
        <taxon>Bacillaceae</taxon>
        <taxon>Peribacillus</taxon>
    </lineage>
</organism>
<comment type="similarity">
    <text evidence="3 8">Belongs to the LTA synthase family.</text>
</comment>
<feature type="active site" evidence="9">
    <location>
        <position position="297"/>
    </location>
</feature>
<dbReference type="Gene3D" id="3.40.720.10">
    <property type="entry name" value="Alkaline Phosphatase, subunit A"/>
    <property type="match status" value="1"/>
</dbReference>
<evidence type="ECO:0000256" key="5">
    <source>
        <dbReference type="ARBA" id="ARBA00022692"/>
    </source>
</evidence>
<dbReference type="InterPro" id="IPR017850">
    <property type="entry name" value="Alkaline_phosphatase_core_sf"/>
</dbReference>
<keyword evidence="6 12" id="KW-1133">Transmembrane helix</keyword>
<dbReference type="GO" id="GO:0046872">
    <property type="term" value="F:metal ion binding"/>
    <property type="evidence" value="ECO:0007669"/>
    <property type="project" value="UniProtKB-KW"/>
</dbReference>
<evidence type="ECO:0000256" key="2">
    <source>
        <dbReference type="ARBA" id="ARBA00004936"/>
    </source>
</evidence>
<feature type="transmembrane region" description="Helical" evidence="12">
    <location>
        <begin position="25"/>
        <end position="43"/>
    </location>
</feature>
<evidence type="ECO:0000256" key="11">
    <source>
        <dbReference type="PIRSR" id="PIRSR005091-3"/>
    </source>
</evidence>
<evidence type="ECO:0000256" key="1">
    <source>
        <dbReference type="ARBA" id="ARBA00004651"/>
    </source>
</evidence>
<reference evidence="14 15" key="1">
    <citation type="journal article" date="2019" name="Environ. Microbiol.">
        <title>An active ?-lactamase is a part of an orchestrated cell wall stress resistance network of Bacillus subtilis and related rhizosphere species.</title>
        <authorList>
            <person name="Bucher T."/>
            <person name="Keren-Paz A."/>
            <person name="Hausser J."/>
            <person name="Olender T."/>
            <person name="Cytryn E."/>
            <person name="Kolodkin-Gal I."/>
        </authorList>
    </citation>
    <scope>NUCLEOTIDE SEQUENCE [LARGE SCALE GENOMIC DNA]</scope>
    <source>
        <strain evidence="14 15">I4</strain>
    </source>
</reference>
<dbReference type="AlphaFoldDB" id="A0A9X8ZG36"/>
<dbReference type="PANTHER" id="PTHR47371:SF3">
    <property type="entry name" value="PHOSPHOGLYCEROL TRANSFERASE I"/>
    <property type="match status" value="1"/>
</dbReference>